<proteinExistence type="predicted"/>
<sequence>MIRPERIILYFEVKDIEIICHCEPPLYSRRRGNLWLKTPYQSKDKSLQTEFSLLIKAFLYICFSF</sequence>
<accession>A0A1F5SAC6</accession>
<reference evidence="1 2" key="1">
    <citation type="journal article" date="2016" name="Nat. Commun.">
        <title>Thousands of microbial genomes shed light on interconnected biogeochemical processes in an aquifer system.</title>
        <authorList>
            <person name="Anantharaman K."/>
            <person name="Brown C.T."/>
            <person name="Hug L.A."/>
            <person name="Sharon I."/>
            <person name="Castelle C.J."/>
            <person name="Probst A.J."/>
            <person name="Thomas B.C."/>
            <person name="Singh A."/>
            <person name="Wilkins M.J."/>
            <person name="Karaoz U."/>
            <person name="Brodie E.L."/>
            <person name="Williams K.H."/>
            <person name="Hubbard S.S."/>
            <person name="Banfield J.F."/>
        </authorList>
    </citation>
    <scope>NUCLEOTIDE SEQUENCE [LARGE SCALE GENOMIC DNA]</scope>
</reference>
<evidence type="ECO:0000313" key="2">
    <source>
        <dbReference type="Proteomes" id="UP000176877"/>
    </source>
</evidence>
<dbReference type="EMBL" id="MFFT01000011">
    <property type="protein sequence ID" value="OGF23413.1"/>
    <property type="molecule type" value="Genomic_DNA"/>
</dbReference>
<organism evidence="1 2">
    <name type="scientific">Candidatus Falkowbacteria bacterium RIFCSPHIGHO2_02_FULL_42_9</name>
    <dbReference type="NCBI Taxonomy" id="1797986"/>
    <lineage>
        <taxon>Bacteria</taxon>
        <taxon>Candidatus Falkowiibacteriota</taxon>
    </lineage>
</organism>
<protein>
    <submittedName>
        <fullName evidence="1">Uncharacterized protein</fullName>
    </submittedName>
</protein>
<dbReference type="Proteomes" id="UP000176877">
    <property type="component" value="Unassembled WGS sequence"/>
</dbReference>
<comment type="caution">
    <text evidence="1">The sequence shown here is derived from an EMBL/GenBank/DDBJ whole genome shotgun (WGS) entry which is preliminary data.</text>
</comment>
<name>A0A1F5SAC6_9BACT</name>
<dbReference type="AlphaFoldDB" id="A0A1F5SAC6"/>
<evidence type="ECO:0000313" key="1">
    <source>
        <dbReference type="EMBL" id="OGF23413.1"/>
    </source>
</evidence>
<gene>
    <name evidence="1" type="ORF">A3D45_01935</name>
</gene>